<proteinExistence type="inferred from homology"/>
<dbReference type="SMART" id="SM01043">
    <property type="entry name" value="BTAD"/>
    <property type="match status" value="1"/>
</dbReference>
<evidence type="ECO:0000256" key="4">
    <source>
        <dbReference type="ARBA" id="ARBA00023125"/>
    </source>
</evidence>
<dbReference type="Pfam" id="PF03704">
    <property type="entry name" value="BTAD"/>
    <property type="match status" value="1"/>
</dbReference>
<dbReference type="InterPro" id="IPR005158">
    <property type="entry name" value="BTAD"/>
</dbReference>
<dbReference type="Gene3D" id="1.25.40.10">
    <property type="entry name" value="Tetratricopeptide repeat domain"/>
    <property type="match status" value="3"/>
</dbReference>
<evidence type="ECO:0000313" key="8">
    <source>
        <dbReference type="EMBL" id="QQP93612.2"/>
    </source>
</evidence>
<accession>A0ABX7BGT9</accession>
<dbReference type="PANTHER" id="PTHR16305:SF28">
    <property type="entry name" value="GUANYLATE CYCLASE DOMAIN-CONTAINING PROTEIN"/>
    <property type="match status" value="1"/>
</dbReference>
<dbReference type="InterPro" id="IPR036388">
    <property type="entry name" value="WH-like_DNA-bd_sf"/>
</dbReference>
<dbReference type="SUPFAM" id="SSF48452">
    <property type="entry name" value="TPR-like"/>
    <property type="match status" value="3"/>
</dbReference>
<feature type="domain" description="Bacterial transcriptional activator" evidence="7">
    <location>
        <begin position="124"/>
        <end position="263"/>
    </location>
</feature>
<dbReference type="Gene3D" id="1.10.10.10">
    <property type="entry name" value="Winged helix-like DNA-binding domain superfamily/Winged helix DNA-binding domain"/>
    <property type="match status" value="1"/>
</dbReference>
<dbReference type="RefSeq" id="WP_206379362.1">
    <property type="nucleotide sequence ID" value="NZ_CP067422.1"/>
</dbReference>
<dbReference type="SMART" id="SM00862">
    <property type="entry name" value="Trans_reg_C"/>
    <property type="match status" value="1"/>
</dbReference>
<evidence type="ECO:0000256" key="5">
    <source>
        <dbReference type="SAM" id="MobiDB-lite"/>
    </source>
</evidence>
<dbReference type="Gene3D" id="3.30.70.1230">
    <property type="entry name" value="Nucleotide cyclase"/>
    <property type="match status" value="1"/>
</dbReference>
<dbReference type="InterPro" id="IPR027417">
    <property type="entry name" value="P-loop_NTPase"/>
</dbReference>
<geneLocation type="plasmid" evidence="8 9">
    <name>pTT6-2</name>
</geneLocation>
<dbReference type="SUPFAM" id="SSF46894">
    <property type="entry name" value="C-terminal effector domain of the bipartite response regulators"/>
    <property type="match status" value="1"/>
</dbReference>
<evidence type="ECO:0000259" key="6">
    <source>
        <dbReference type="SMART" id="SM00862"/>
    </source>
</evidence>
<evidence type="ECO:0000313" key="9">
    <source>
        <dbReference type="Proteomes" id="UP000595197"/>
    </source>
</evidence>
<dbReference type="SUPFAM" id="SSF55073">
    <property type="entry name" value="Nucleotide cyclase"/>
    <property type="match status" value="1"/>
</dbReference>
<name>A0ABX7BGT9_9PROT</name>
<keyword evidence="3" id="KW-0067">ATP-binding</keyword>
<dbReference type="Pfam" id="PF13424">
    <property type="entry name" value="TPR_12"/>
    <property type="match status" value="1"/>
</dbReference>
<organism evidence="8 9">
    <name type="scientific">Skermanella cutis</name>
    <dbReference type="NCBI Taxonomy" id="2775420"/>
    <lineage>
        <taxon>Bacteria</taxon>
        <taxon>Pseudomonadati</taxon>
        <taxon>Pseudomonadota</taxon>
        <taxon>Alphaproteobacteria</taxon>
        <taxon>Rhodospirillales</taxon>
        <taxon>Azospirillaceae</taxon>
        <taxon>Skermanella</taxon>
    </lineage>
</organism>
<dbReference type="InterPro" id="IPR011990">
    <property type="entry name" value="TPR-like_helical_dom_sf"/>
</dbReference>
<dbReference type="InterPro" id="IPR001054">
    <property type="entry name" value="A/G_cyclase"/>
</dbReference>
<feature type="region of interest" description="Disordered" evidence="5">
    <location>
        <begin position="264"/>
        <end position="293"/>
    </location>
</feature>
<dbReference type="CDD" id="cd07302">
    <property type="entry name" value="CHD"/>
    <property type="match status" value="1"/>
</dbReference>
<evidence type="ECO:0000256" key="3">
    <source>
        <dbReference type="ARBA" id="ARBA00022840"/>
    </source>
</evidence>
<keyword evidence="8" id="KW-0614">Plasmid</keyword>
<sequence length="1292" mass="139188">MAFFLVAGGPGWQDRSSSSLMIVREEEPVGTHRLNLLGGFDLLSPAGSPIPLTARKPMALLAYLALRPGQSHPREKLATLLWEDSPDALARSSLRQALALLRRCLPVLTAEGDCVAVPAETLATDVDEFRAAVADGSPAQLARAAELYRGDLFDGAPSRSPAFEDWLQVERQHLREQVQGVLGRLLDHVLESGDTEAGVRHALRLLALDPLREPAHRALMTLYARQGRHAAALKQYQTCRSVLERELGVRPEHETEALLREIRERRRTGRADPPNPAAAPLPEAGEAPPRPFPSAPELRVAAILCAALSGSDTADPEELHRQAADAVGHVERIARSYGGDLYRHAGNTVIAAFGARRSHGNDPERALRAALDLRAGVDGTAEPPGIGVSCGLVVVDGGPDFVLTGTAMQEGNRLATLAGPGDILVSHGVREALDGFLDLEGGDLEGGGPPWRVRAFRTAGTGKAAASRPFVGRRAELHQFNGLLAACRETGSGTVIHVRGEPGIGKTRLVEEFQALAGAQGLRCVTGCVLDFGVGRGQDAIKAVVRDLAGLPEAGALGPEHGIHLAPLLDRPLPPDQRSVYDALDHGTRDLGRRAVISALVRAAADNRPLVLTVEDVHWADAQVQPYIAMLAGLVADCPLILVLTTRVQGDPLDAAWRAAAGGVPIMTIDLGPLRPAEVQSLAQTLARAMATDDRAFAESCVTRSGGNPLFLEQLLRSRGTAGTVPDTIHCIVLARTDALPLADRRALQAASVLGQRFDLDALRTLLDDPGYGMATLLDQALVRPAAPDGGNGGGYLFAHALVQEAVHSGLLRSRRCELHRRAAAWYAGRDPALHAEHLAQAEDPNAAAAFLEAARFHAAGFRFERALSLVERGLALDCGRAERYELACLHGEVLDALGSVAPSIRSYGQARDLAETDAERCRAWLGLASGMRVVDDLSGALDALEHAEAAAMRAGLAAERFRIHHLRGNLCFPRGDLDGCLREHEAALDWARRSNEPDLELHAMSGLGDAYYLRGRMITAHGYFSRCIRRARERSLPRIEAENLYMDAVTRFFMNDPGAALATARDSIDAAVRIGHRRAELIGHIVATEMLGELGELGDEEAARPHFARAQALAAQLGAWRFEAENLLGLGRMALHRGRREEGLNLLRQALEIALRTGEGYLGPSILALLALATEAPGERRRLLAEGEAMLARGSVSHNHLYFHREAIETALDMGDWNAADRYADGLEDYASPEPLPWSGLFTARGRLLARFGRGERGDGLRQDLTRVLKTCRAAALDRHTPRIERALNEF</sequence>
<comment type="similarity">
    <text evidence="1">Belongs to the AfsR/DnrI/RedD regulatory family.</text>
</comment>
<feature type="domain" description="OmpR/PhoB-type" evidence="6">
    <location>
        <begin position="47"/>
        <end position="117"/>
    </location>
</feature>
<keyword evidence="2" id="KW-0547">Nucleotide-binding</keyword>
<dbReference type="InterPro" id="IPR016032">
    <property type="entry name" value="Sig_transdc_resp-reg_C-effctor"/>
</dbReference>
<dbReference type="SUPFAM" id="SSF52540">
    <property type="entry name" value="P-loop containing nucleoside triphosphate hydrolases"/>
    <property type="match status" value="1"/>
</dbReference>
<reference evidence="8" key="1">
    <citation type="submission" date="2021-02" db="EMBL/GenBank/DDBJ databases">
        <title>Skermanella TT6 skin isolate.</title>
        <authorList>
            <person name="Lee K."/>
            <person name="Ganzorig M."/>
        </authorList>
    </citation>
    <scope>NUCLEOTIDE SEQUENCE</scope>
    <source>
        <strain evidence="8">TT6</strain>
    </source>
</reference>
<dbReference type="EMBL" id="CP067422">
    <property type="protein sequence ID" value="QQP93612.2"/>
    <property type="molecule type" value="Genomic_DNA"/>
</dbReference>
<protein>
    <submittedName>
        <fullName evidence="8">AAA family ATPase</fullName>
    </submittedName>
</protein>
<dbReference type="InterPro" id="IPR001867">
    <property type="entry name" value="OmpR/PhoB-type_DNA-bd"/>
</dbReference>
<keyword evidence="9" id="KW-1185">Reference proteome</keyword>
<dbReference type="Proteomes" id="UP000595197">
    <property type="component" value="Plasmid pTT6-2"/>
</dbReference>
<gene>
    <name evidence="8" type="ORF">IGS68_31815</name>
</gene>
<dbReference type="InterPro" id="IPR041664">
    <property type="entry name" value="AAA_16"/>
</dbReference>
<dbReference type="Pfam" id="PF13191">
    <property type="entry name" value="AAA_16"/>
    <property type="match status" value="1"/>
</dbReference>
<dbReference type="InterPro" id="IPR029787">
    <property type="entry name" value="Nucleotide_cyclase"/>
</dbReference>
<dbReference type="PANTHER" id="PTHR16305">
    <property type="entry name" value="TESTICULAR SOLUBLE ADENYLYL CYCLASE"/>
    <property type="match status" value="1"/>
</dbReference>
<evidence type="ECO:0000256" key="2">
    <source>
        <dbReference type="ARBA" id="ARBA00022741"/>
    </source>
</evidence>
<evidence type="ECO:0000259" key="7">
    <source>
        <dbReference type="SMART" id="SM01043"/>
    </source>
</evidence>
<keyword evidence="4" id="KW-0238">DNA-binding</keyword>
<evidence type="ECO:0000256" key="1">
    <source>
        <dbReference type="ARBA" id="ARBA00005820"/>
    </source>
</evidence>